<evidence type="ECO:0000313" key="1">
    <source>
        <dbReference type="EMBL" id="MCD7448438.1"/>
    </source>
</evidence>
<organism evidence="1 2">
    <name type="scientific">Datura stramonium</name>
    <name type="common">Jimsonweed</name>
    <name type="synonym">Common thornapple</name>
    <dbReference type="NCBI Taxonomy" id="4076"/>
    <lineage>
        <taxon>Eukaryota</taxon>
        <taxon>Viridiplantae</taxon>
        <taxon>Streptophyta</taxon>
        <taxon>Embryophyta</taxon>
        <taxon>Tracheophyta</taxon>
        <taxon>Spermatophyta</taxon>
        <taxon>Magnoliopsida</taxon>
        <taxon>eudicotyledons</taxon>
        <taxon>Gunneridae</taxon>
        <taxon>Pentapetalae</taxon>
        <taxon>asterids</taxon>
        <taxon>lamiids</taxon>
        <taxon>Solanales</taxon>
        <taxon>Solanaceae</taxon>
        <taxon>Solanoideae</taxon>
        <taxon>Datureae</taxon>
        <taxon>Datura</taxon>
    </lineage>
</organism>
<feature type="non-terminal residue" evidence="1">
    <location>
        <position position="1"/>
    </location>
</feature>
<gene>
    <name evidence="1" type="ORF">HAX54_042235</name>
</gene>
<keyword evidence="2" id="KW-1185">Reference proteome</keyword>
<protein>
    <submittedName>
        <fullName evidence="1">Uncharacterized protein</fullName>
    </submittedName>
</protein>
<comment type="caution">
    <text evidence="1">The sequence shown here is derived from an EMBL/GenBank/DDBJ whole genome shotgun (WGS) entry which is preliminary data.</text>
</comment>
<evidence type="ECO:0000313" key="2">
    <source>
        <dbReference type="Proteomes" id="UP000823775"/>
    </source>
</evidence>
<dbReference type="Proteomes" id="UP000823775">
    <property type="component" value="Unassembled WGS sequence"/>
</dbReference>
<reference evidence="1 2" key="1">
    <citation type="journal article" date="2021" name="BMC Genomics">
        <title>Datura genome reveals duplications of psychoactive alkaloid biosynthetic genes and high mutation rate following tissue culture.</title>
        <authorList>
            <person name="Rajewski A."/>
            <person name="Carter-House D."/>
            <person name="Stajich J."/>
            <person name="Litt A."/>
        </authorList>
    </citation>
    <scope>NUCLEOTIDE SEQUENCE [LARGE SCALE GENOMIC DNA]</scope>
    <source>
        <strain evidence="1">AR-01</strain>
    </source>
</reference>
<name>A0ABS8RPD6_DATST</name>
<dbReference type="EMBL" id="JACEIK010000062">
    <property type="protein sequence ID" value="MCD7448438.1"/>
    <property type="molecule type" value="Genomic_DNA"/>
</dbReference>
<feature type="non-terminal residue" evidence="1">
    <location>
        <position position="92"/>
    </location>
</feature>
<accession>A0ABS8RPD6</accession>
<proteinExistence type="predicted"/>
<sequence length="92" mass="11017">VSWHQKLTKERKWISLTRVSSGFKKEQNDREAKHAPENWINRDCLTLEFHIIRDKVCELGLGYIFAKPKECILTLVREFYANWETFFGEITK</sequence>